<dbReference type="PANTHER" id="PTHR30480">
    <property type="entry name" value="BETA-HEXOSAMINIDASE-RELATED"/>
    <property type="match status" value="1"/>
</dbReference>
<comment type="catalytic activity">
    <reaction evidence="1">
        <text>Hydrolysis of terminal non-reducing N-acetyl-D-hexosamine residues in N-acetyl-beta-D-hexosaminides.</text>
        <dbReference type="EC" id="3.2.1.52"/>
    </reaction>
</comment>
<dbReference type="EC" id="3.2.1.52" evidence="3"/>
<protein>
    <recommendedName>
        <fullName evidence="3">beta-N-acetylhexosaminidase</fullName>
        <ecNumber evidence="3">3.2.1.52</ecNumber>
    </recommendedName>
</protein>
<feature type="domain" description="Glycoside hydrolase family 3 N-terminal" evidence="6">
    <location>
        <begin position="20"/>
        <end position="293"/>
    </location>
</feature>
<dbReference type="PANTHER" id="PTHR30480:SF13">
    <property type="entry name" value="BETA-HEXOSAMINIDASE"/>
    <property type="match status" value="1"/>
</dbReference>
<evidence type="ECO:0000256" key="1">
    <source>
        <dbReference type="ARBA" id="ARBA00001231"/>
    </source>
</evidence>
<dbReference type="EMBL" id="VAUP01000015">
    <property type="protein sequence ID" value="TLX43552.1"/>
    <property type="molecule type" value="Genomic_DNA"/>
</dbReference>
<reference evidence="7 8" key="1">
    <citation type="submission" date="2019-05" db="EMBL/GenBank/DDBJ databases">
        <authorList>
            <person name="Zhou X."/>
        </authorList>
    </citation>
    <scope>NUCLEOTIDE SEQUENCE [LARGE SCALE GENOMIC DNA]</scope>
    <source>
        <strain evidence="7 8">DSM 432</strain>
    </source>
</reference>
<evidence type="ECO:0000256" key="2">
    <source>
        <dbReference type="ARBA" id="ARBA00005336"/>
    </source>
</evidence>
<keyword evidence="4 7" id="KW-0378">Hydrolase</keyword>
<dbReference type="RefSeq" id="WP_138398472.1">
    <property type="nucleotide sequence ID" value="NZ_JBAFVI010000001.1"/>
</dbReference>
<dbReference type="Gene3D" id="3.20.20.300">
    <property type="entry name" value="Glycoside hydrolase, family 3, N-terminal domain"/>
    <property type="match status" value="1"/>
</dbReference>
<sequence length="337" mass="35628">MTSRAFIAGCAGPHLTQDERAFFADAAPWGFILFARNVETPDQVRALVADLRAAVGWQAPVLIDQEGGRVQRLRPPHWPEYPPAEPFGALYLSDPVAALEAVRLNSRAIAADLYALGIDVDCLPCADLRHPDGHGIIGNRAYGTEPEPVAALARAAAMGLLEGGVLPVLKHIPGHGRAPADSHERLPVVIAPRAELEAADFAAFRLLADLPLGMTAHVVYADIDPERPATTSPKVMDEVIRGSIGFTGLLMSDDLSMGALAGDMATRGRDALSAGCDLLLHCNGRLDEMAIVAGVSPQLSGVALERAERALALRQTPAEVDAAALREAVAAHIRQVA</sequence>
<proteinExistence type="inferred from homology"/>
<evidence type="ECO:0000256" key="4">
    <source>
        <dbReference type="ARBA" id="ARBA00022801"/>
    </source>
</evidence>
<dbReference type="GO" id="GO:0009254">
    <property type="term" value="P:peptidoglycan turnover"/>
    <property type="evidence" value="ECO:0007669"/>
    <property type="project" value="TreeGrafter"/>
</dbReference>
<dbReference type="GeneID" id="95772892"/>
<evidence type="ECO:0000259" key="6">
    <source>
        <dbReference type="Pfam" id="PF00933"/>
    </source>
</evidence>
<dbReference type="InterPro" id="IPR050226">
    <property type="entry name" value="NagZ_Beta-hexosaminidase"/>
</dbReference>
<organism evidence="7 8">
    <name type="scientific">Xanthobacter autotrophicus</name>
    <dbReference type="NCBI Taxonomy" id="280"/>
    <lineage>
        <taxon>Bacteria</taxon>
        <taxon>Pseudomonadati</taxon>
        <taxon>Pseudomonadota</taxon>
        <taxon>Alphaproteobacteria</taxon>
        <taxon>Hyphomicrobiales</taxon>
        <taxon>Xanthobacteraceae</taxon>
        <taxon>Xanthobacter</taxon>
    </lineage>
</organism>
<dbReference type="InterPro" id="IPR017853">
    <property type="entry name" value="GH"/>
</dbReference>
<gene>
    <name evidence="7" type="primary">nagZ</name>
    <name evidence="7" type="ORF">FBQ73_05380</name>
</gene>
<dbReference type="OrthoDB" id="9786661at2"/>
<evidence type="ECO:0000313" key="8">
    <source>
        <dbReference type="Proteomes" id="UP000305131"/>
    </source>
</evidence>
<comment type="similarity">
    <text evidence="2">Belongs to the glycosyl hydrolase 3 family.</text>
</comment>
<dbReference type="InterPro" id="IPR036962">
    <property type="entry name" value="Glyco_hydro_3_N_sf"/>
</dbReference>
<dbReference type="NCBIfam" id="NF003740">
    <property type="entry name" value="PRK05337.1"/>
    <property type="match status" value="1"/>
</dbReference>
<name>A0A6C1KH00_XANAU</name>
<dbReference type="InterPro" id="IPR001764">
    <property type="entry name" value="Glyco_hydro_3_N"/>
</dbReference>
<dbReference type="Proteomes" id="UP000305131">
    <property type="component" value="Unassembled WGS sequence"/>
</dbReference>
<evidence type="ECO:0000256" key="3">
    <source>
        <dbReference type="ARBA" id="ARBA00012663"/>
    </source>
</evidence>
<dbReference type="Pfam" id="PF00933">
    <property type="entry name" value="Glyco_hydro_3"/>
    <property type="match status" value="1"/>
</dbReference>
<accession>A0A6C1KH00</accession>
<evidence type="ECO:0000313" key="7">
    <source>
        <dbReference type="EMBL" id="TLX43552.1"/>
    </source>
</evidence>
<dbReference type="GO" id="GO:0004563">
    <property type="term" value="F:beta-N-acetylhexosaminidase activity"/>
    <property type="evidence" value="ECO:0007669"/>
    <property type="project" value="UniProtKB-EC"/>
</dbReference>
<dbReference type="SUPFAM" id="SSF51445">
    <property type="entry name" value="(Trans)glycosidases"/>
    <property type="match status" value="1"/>
</dbReference>
<comment type="caution">
    <text evidence="7">The sequence shown here is derived from an EMBL/GenBank/DDBJ whole genome shotgun (WGS) entry which is preliminary data.</text>
</comment>
<evidence type="ECO:0000256" key="5">
    <source>
        <dbReference type="ARBA" id="ARBA00023295"/>
    </source>
</evidence>
<dbReference type="AlphaFoldDB" id="A0A6C1KH00"/>
<keyword evidence="5 7" id="KW-0326">Glycosidase</keyword>
<dbReference type="GO" id="GO:0005975">
    <property type="term" value="P:carbohydrate metabolic process"/>
    <property type="evidence" value="ECO:0007669"/>
    <property type="project" value="InterPro"/>
</dbReference>